<dbReference type="EMBL" id="AZHF01000004">
    <property type="protein sequence ID" value="OAA76839.1"/>
    <property type="molecule type" value="Genomic_DNA"/>
</dbReference>
<name>A0A168GRV1_CORDF</name>
<organism evidence="2 3">
    <name type="scientific">Akanthomyces lecanii RCEF 1005</name>
    <dbReference type="NCBI Taxonomy" id="1081108"/>
    <lineage>
        <taxon>Eukaryota</taxon>
        <taxon>Fungi</taxon>
        <taxon>Dikarya</taxon>
        <taxon>Ascomycota</taxon>
        <taxon>Pezizomycotina</taxon>
        <taxon>Sordariomycetes</taxon>
        <taxon>Hypocreomycetidae</taxon>
        <taxon>Hypocreales</taxon>
        <taxon>Cordycipitaceae</taxon>
        <taxon>Akanthomyces</taxon>
        <taxon>Cordyceps confragosa</taxon>
    </lineage>
</organism>
<dbReference type="OrthoDB" id="4867733at2759"/>
<evidence type="ECO:0000313" key="3">
    <source>
        <dbReference type="Proteomes" id="UP000076881"/>
    </source>
</evidence>
<dbReference type="Proteomes" id="UP000076881">
    <property type="component" value="Unassembled WGS sequence"/>
</dbReference>
<dbReference type="AlphaFoldDB" id="A0A168GRV1"/>
<feature type="compositionally biased region" description="Polar residues" evidence="1">
    <location>
        <begin position="354"/>
        <end position="363"/>
    </location>
</feature>
<sequence length="510" mass="57216">MGGSKAGGSMPLPRICGFDEGFFFAHKLTLDDEHRMSSVLGSKRFQKGNRAARCYANLVVLFRLLLFHSPLIDDARFWVWIATDWGIVDGNRALVSEIANFYSDARYAELLGRSEQKRLSLLVRLVDEWLLIRPRPEISFSKTIDDVRIHATRSAWLNIRDHHVDMLMDAKLPGCLAGVELPAKIVTSLWETDPEVAALLKEMKTTRRPKPFANKFKPPQTENAHPHSTSSEGQRKRKVSLSEGKIDEGEPTPAGNDSIFDERSFTPHLYVDSHRLTFSIPPDHPYKRNQFVRGDHVLETYPAESGETFDLLDFTAAARRAPLPSYEQFQQPVSTKPSPAHEPAEQSLLKSAPASVQSTSSQGASGGRINDNSAVTSNQREELNARLRRVASQTKRRRDELHTRVEAETTGYVPFPSHPDGNGSPILEVGGGLLASEREMYESRLHEMEERMEVLERALQHESSWARAMGQFLYDANGKSVRSLQDVFSAIDALQKTSSALLDKTQQGEE</sequence>
<feature type="compositionally biased region" description="Polar residues" evidence="1">
    <location>
        <begin position="220"/>
        <end position="232"/>
    </location>
</feature>
<comment type="caution">
    <text evidence="2">The sequence shown here is derived from an EMBL/GenBank/DDBJ whole genome shotgun (WGS) entry which is preliminary data.</text>
</comment>
<evidence type="ECO:0000256" key="1">
    <source>
        <dbReference type="SAM" id="MobiDB-lite"/>
    </source>
</evidence>
<feature type="region of interest" description="Disordered" evidence="1">
    <location>
        <begin position="202"/>
        <end position="261"/>
    </location>
</feature>
<proteinExistence type="predicted"/>
<evidence type="ECO:0000313" key="2">
    <source>
        <dbReference type="EMBL" id="OAA76839.1"/>
    </source>
</evidence>
<gene>
    <name evidence="2" type="ORF">LEL_06523</name>
</gene>
<reference evidence="2 3" key="1">
    <citation type="journal article" date="2016" name="Genome Biol. Evol.">
        <title>Divergent and convergent evolution of fungal pathogenicity.</title>
        <authorList>
            <person name="Shang Y."/>
            <person name="Xiao G."/>
            <person name="Zheng P."/>
            <person name="Cen K."/>
            <person name="Zhan S."/>
            <person name="Wang C."/>
        </authorList>
    </citation>
    <scope>NUCLEOTIDE SEQUENCE [LARGE SCALE GENOMIC DNA]</scope>
    <source>
        <strain evidence="2 3">RCEF 1005</strain>
    </source>
</reference>
<keyword evidence="3" id="KW-1185">Reference proteome</keyword>
<feature type="compositionally biased region" description="Polar residues" evidence="1">
    <location>
        <begin position="327"/>
        <end position="337"/>
    </location>
</feature>
<feature type="region of interest" description="Disordered" evidence="1">
    <location>
        <begin position="327"/>
        <end position="380"/>
    </location>
</feature>
<protein>
    <submittedName>
        <fullName evidence="2">Uncharacterized protein</fullName>
    </submittedName>
</protein>
<accession>A0A168GRV1</accession>